<dbReference type="VEuPathDB" id="FungiDB:sscle_01g000450"/>
<protein>
    <submittedName>
        <fullName evidence="2">Uncharacterized protein</fullName>
    </submittedName>
</protein>
<organism evidence="2 3">
    <name type="scientific">Sclerotinia sclerotiorum (strain ATCC 18683 / 1980 / Ss-1)</name>
    <name type="common">White mold</name>
    <name type="synonym">Whetzelinia sclerotiorum</name>
    <dbReference type="NCBI Taxonomy" id="665079"/>
    <lineage>
        <taxon>Eukaryota</taxon>
        <taxon>Fungi</taxon>
        <taxon>Dikarya</taxon>
        <taxon>Ascomycota</taxon>
        <taxon>Pezizomycotina</taxon>
        <taxon>Leotiomycetes</taxon>
        <taxon>Helotiales</taxon>
        <taxon>Sclerotiniaceae</taxon>
        <taxon>Sclerotinia</taxon>
    </lineage>
</organism>
<feature type="compositionally biased region" description="Polar residues" evidence="1">
    <location>
        <begin position="1"/>
        <end position="11"/>
    </location>
</feature>
<feature type="region of interest" description="Disordered" evidence="1">
    <location>
        <begin position="1"/>
        <end position="29"/>
    </location>
</feature>
<reference evidence="3" key="1">
    <citation type="journal article" date="2017" name="Genome Biol. Evol.">
        <title>The complete genome sequence of the phytopathogenic fungus Sclerotinia sclerotiorum reveals insights into the genome architecture of broad host range pathogens.</title>
        <authorList>
            <person name="Derbyshire M."/>
            <person name="Denton-Giles M."/>
            <person name="Hegedus D."/>
            <person name="Seifbarghy S."/>
            <person name="Rollins J."/>
            <person name="van Kan J."/>
            <person name="Seidl M.F."/>
            <person name="Faino L."/>
            <person name="Mbengue M."/>
            <person name="Navaud O."/>
            <person name="Raffaele S."/>
            <person name="Hammond-Kosack K."/>
            <person name="Heard S."/>
            <person name="Oliver R."/>
        </authorList>
    </citation>
    <scope>NUCLEOTIDE SEQUENCE [LARGE SCALE GENOMIC DNA]</scope>
    <source>
        <strain evidence="3">ATCC 18683 / 1980 / Ss-1</strain>
    </source>
</reference>
<dbReference type="OrthoDB" id="10352804at2759"/>
<evidence type="ECO:0000313" key="3">
    <source>
        <dbReference type="Proteomes" id="UP000177798"/>
    </source>
</evidence>
<evidence type="ECO:0000313" key="2">
    <source>
        <dbReference type="EMBL" id="APA05275.1"/>
    </source>
</evidence>
<dbReference type="KEGG" id="ssl:SS1G_09668"/>
<proteinExistence type="predicted"/>
<evidence type="ECO:0000256" key="1">
    <source>
        <dbReference type="SAM" id="MobiDB-lite"/>
    </source>
</evidence>
<sequence length="255" mass="29135">MLEQTTQTTTSHIEKPAKQYNTKMGRSTETRLLRNPITFEEYTQGIWSEGLIHNKQSPPKEPENGNLSHIHLANSPQPPVKDTTEAAIILARVQFMATSLAVVYFQWTSQFELRTLKFRKYPLPSSMENRLFLESILKNDWCKDQKDSSTMYFLIRDLDGKTVERKECWVMPCKGLLKHDEPGGTIVSKRKRNFEDASTLGWDIANSTLFVPSEETRLLMEIRHGCCPAVSEAFTDPSDFLSCNEGSAAESYFQV</sequence>
<dbReference type="AlphaFoldDB" id="A0A1D9PRC5"/>
<accession>A0A1D9PRC5</accession>
<dbReference type="Proteomes" id="UP000177798">
    <property type="component" value="Chromosome 1"/>
</dbReference>
<name>A0A1D9PRC5_SCLS1</name>
<gene>
    <name evidence="2" type="ORF">sscle_01g000450</name>
</gene>
<dbReference type="EMBL" id="CP017814">
    <property type="protein sequence ID" value="APA05275.1"/>
    <property type="molecule type" value="Genomic_DNA"/>
</dbReference>
<dbReference type="RefSeq" id="XP_001589035.1">
    <property type="nucleotide sequence ID" value="XM_001588985.1"/>
</dbReference>